<evidence type="ECO:0000256" key="7">
    <source>
        <dbReference type="ARBA" id="ARBA00023136"/>
    </source>
</evidence>
<dbReference type="Proteomes" id="UP000014316">
    <property type="component" value="Unassembled WGS sequence"/>
</dbReference>
<dbReference type="EMBL" id="ANJW01000146">
    <property type="protein sequence ID" value="EPC57852.1"/>
    <property type="molecule type" value="Genomic_DNA"/>
</dbReference>
<dbReference type="InterPro" id="IPR013563">
    <property type="entry name" value="Oligopep_ABC_C"/>
</dbReference>
<dbReference type="InterPro" id="IPR003439">
    <property type="entry name" value="ABC_transporter-like_ATP-bd"/>
</dbReference>
<keyword evidence="3" id="KW-0813">Transport</keyword>
<dbReference type="PANTHER" id="PTHR43297">
    <property type="entry name" value="OLIGOPEPTIDE TRANSPORT ATP-BINDING PROTEIN APPD"/>
    <property type="match status" value="1"/>
</dbReference>
<comment type="similarity">
    <text evidence="2">Belongs to the ABC transporter superfamily.</text>
</comment>
<dbReference type="AlphaFoldDB" id="A0A829GK45"/>
<keyword evidence="4" id="KW-1003">Cell membrane</keyword>
<protein>
    <submittedName>
        <fullName evidence="9">Oligopeptide transport ATP-binding protein OppD</fullName>
    </submittedName>
</protein>
<dbReference type="InterPro" id="IPR017871">
    <property type="entry name" value="ABC_transporter-like_CS"/>
</dbReference>
<name>A0A829GK45_LACPA</name>
<dbReference type="CDD" id="cd03257">
    <property type="entry name" value="ABC_NikE_OppD_transporters"/>
    <property type="match status" value="1"/>
</dbReference>
<evidence type="ECO:0000256" key="1">
    <source>
        <dbReference type="ARBA" id="ARBA00004202"/>
    </source>
</evidence>
<dbReference type="GO" id="GO:0015833">
    <property type="term" value="P:peptide transport"/>
    <property type="evidence" value="ECO:0007669"/>
    <property type="project" value="InterPro"/>
</dbReference>
<evidence type="ECO:0000256" key="5">
    <source>
        <dbReference type="ARBA" id="ARBA00022741"/>
    </source>
</evidence>
<keyword evidence="7" id="KW-0472">Membrane</keyword>
<dbReference type="Gene3D" id="3.40.50.300">
    <property type="entry name" value="P-loop containing nucleotide triphosphate hydrolases"/>
    <property type="match status" value="1"/>
</dbReference>
<evidence type="ECO:0000256" key="4">
    <source>
        <dbReference type="ARBA" id="ARBA00022475"/>
    </source>
</evidence>
<dbReference type="SUPFAM" id="SSF52540">
    <property type="entry name" value="P-loop containing nucleoside triphosphate hydrolases"/>
    <property type="match status" value="1"/>
</dbReference>
<proteinExistence type="inferred from homology"/>
<comment type="caution">
    <text evidence="9">The sequence shown here is derived from an EMBL/GenBank/DDBJ whole genome shotgun (WGS) entry which is preliminary data.</text>
</comment>
<keyword evidence="5" id="KW-0547">Nucleotide-binding</keyword>
<dbReference type="InterPro" id="IPR003593">
    <property type="entry name" value="AAA+_ATPase"/>
</dbReference>
<dbReference type="PANTHER" id="PTHR43297:SF2">
    <property type="entry name" value="DIPEPTIDE TRANSPORT ATP-BINDING PROTEIN DPPD"/>
    <property type="match status" value="1"/>
</dbReference>
<evidence type="ECO:0000256" key="3">
    <source>
        <dbReference type="ARBA" id="ARBA00022448"/>
    </source>
</evidence>
<dbReference type="Pfam" id="PF00005">
    <property type="entry name" value="ABC_tran"/>
    <property type="match status" value="1"/>
</dbReference>
<dbReference type="InterPro" id="IPR050388">
    <property type="entry name" value="ABC_Ni/Peptide_Import"/>
</dbReference>
<evidence type="ECO:0000256" key="6">
    <source>
        <dbReference type="ARBA" id="ARBA00022840"/>
    </source>
</evidence>
<keyword evidence="6 9" id="KW-0067">ATP-binding</keyword>
<feature type="domain" description="ABC transporter" evidence="8">
    <location>
        <begin position="32"/>
        <end position="280"/>
    </location>
</feature>
<comment type="subcellular location">
    <subcellularLocation>
        <location evidence="1">Cell membrane</location>
        <topology evidence="1">Peripheral membrane protein</topology>
    </subcellularLocation>
</comment>
<organism evidence="9 10">
    <name type="scientific">Lacticaseibacillus paracasei subsp. paracasei Lpp123</name>
    <dbReference type="NCBI Taxonomy" id="1256201"/>
    <lineage>
        <taxon>Bacteria</taxon>
        <taxon>Bacillati</taxon>
        <taxon>Bacillota</taxon>
        <taxon>Bacilli</taxon>
        <taxon>Lactobacillales</taxon>
        <taxon>Lactobacillaceae</taxon>
        <taxon>Lacticaseibacillus</taxon>
    </lineage>
</organism>
<evidence type="ECO:0000313" key="9">
    <source>
        <dbReference type="EMBL" id="EPC57852.1"/>
    </source>
</evidence>
<dbReference type="GO" id="GO:0005886">
    <property type="term" value="C:plasma membrane"/>
    <property type="evidence" value="ECO:0007669"/>
    <property type="project" value="UniProtKB-SubCell"/>
</dbReference>
<evidence type="ECO:0000313" key="10">
    <source>
        <dbReference type="Proteomes" id="UP000014316"/>
    </source>
</evidence>
<dbReference type="FunFam" id="3.40.50.300:FF:000016">
    <property type="entry name" value="Oligopeptide ABC transporter ATP-binding component"/>
    <property type="match status" value="1"/>
</dbReference>
<dbReference type="GO" id="GO:0016887">
    <property type="term" value="F:ATP hydrolysis activity"/>
    <property type="evidence" value="ECO:0007669"/>
    <property type="project" value="InterPro"/>
</dbReference>
<accession>A0A829GK45</accession>
<dbReference type="InterPro" id="IPR027417">
    <property type="entry name" value="P-loop_NTPase"/>
</dbReference>
<dbReference type="SMART" id="SM00382">
    <property type="entry name" value="AAA"/>
    <property type="match status" value="1"/>
</dbReference>
<sequence>MIYFYMKSKWLAALLPQNAIEGSELMANIVTVKNLKVVFNEGNEQVYAVNGVDLSLHQGETLALVGESGSGKSVATHALLGLLGKDAVVTADEMLYGETDLLQTSRRQYTYLRGQELGLVFQDPLSGLNPTMRIGRQIGEGLKVHRHVHGHALKQAVFSAIEDVGLADPALIARKYPHELSGGQRQRAMIAMALVMQPKVLIADEPTTALDVTLQAQILALIKAQKAKHDLSVIFITHDLGVVANIADRVAIMYAGKIVEVGTANEIFYHPQHPYTWGLLDAVPSSDDQHDQLFTLPGTPPDLHQPIKGDAFAPRNPYAMPIDFKKDPPLFQVSPTHFVRSWLLDPRTPHYQLPVTIQKRWARFAQLHAEQTNDPVVESQQAGGVPV</sequence>
<evidence type="ECO:0000259" key="8">
    <source>
        <dbReference type="PROSITE" id="PS50893"/>
    </source>
</evidence>
<dbReference type="PROSITE" id="PS50893">
    <property type="entry name" value="ABC_TRANSPORTER_2"/>
    <property type="match status" value="1"/>
</dbReference>
<gene>
    <name evidence="9" type="ORF">Lpp123_02489</name>
</gene>
<dbReference type="Pfam" id="PF08352">
    <property type="entry name" value="oligo_HPY"/>
    <property type="match status" value="1"/>
</dbReference>
<dbReference type="GO" id="GO:0005524">
    <property type="term" value="F:ATP binding"/>
    <property type="evidence" value="ECO:0007669"/>
    <property type="project" value="UniProtKB-KW"/>
</dbReference>
<dbReference type="NCBIfam" id="TIGR01727">
    <property type="entry name" value="oligo_HPY"/>
    <property type="match status" value="1"/>
</dbReference>
<dbReference type="PROSITE" id="PS00211">
    <property type="entry name" value="ABC_TRANSPORTER_1"/>
    <property type="match status" value="1"/>
</dbReference>
<evidence type="ECO:0000256" key="2">
    <source>
        <dbReference type="ARBA" id="ARBA00005417"/>
    </source>
</evidence>
<reference evidence="9 10" key="1">
    <citation type="journal article" date="2013" name="PLoS ONE">
        <title>Lactobacillus paracasei comparative genomics: towards species pan-genome definition and exploitation of diversity.</title>
        <authorList>
            <person name="Smokvina T."/>
            <person name="Wels M."/>
            <person name="Polka J."/>
            <person name="Chervaux C."/>
            <person name="Brisse S."/>
            <person name="Boekhorst J."/>
            <person name="van Hylckama Vlieg J.E."/>
            <person name="Siezen R.J."/>
        </authorList>
    </citation>
    <scope>NUCLEOTIDE SEQUENCE [LARGE SCALE GENOMIC DNA]</scope>
    <source>
        <strain evidence="9 10">Lpp123</strain>
    </source>
</reference>